<dbReference type="PROSITE" id="PS51217">
    <property type="entry name" value="UVRD_HELICASE_CTER"/>
    <property type="match status" value="1"/>
</dbReference>
<dbReference type="InterPro" id="IPR011604">
    <property type="entry name" value="PDDEXK-like_dom_sf"/>
</dbReference>
<evidence type="ECO:0000256" key="14">
    <source>
        <dbReference type="PROSITE-ProRule" id="PRU00560"/>
    </source>
</evidence>
<keyword evidence="8" id="KW-0238">DNA-binding</keyword>
<dbReference type="HOGENOM" id="CLU_001114_3_1_9"/>
<protein>
    <recommendedName>
        <fullName evidence="12">DNA 3'-5' helicase</fullName>
        <ecNumber evidence="12">5.6.2.4</ecNumber>
    </recommendedName>
</protein>
<dbReference type="InterPro" id="IPR014017">
    <property type="entry name" value="DNA_helicase_UvrD-like_C"/>
</dbReference>
<keyword evidence="4 14" id="KW-0378">Hydrolase</keyword>
<evidence type="ECO:0000256" key="12">
    <source>
        <dbReference type="ARBA" id="ARBA00034808"/>
    </source>
</evidence>
<dbReference type="Pfam" id="PF13361">
    <property type="entry name" value="UvrD_C"/>
    <property type="match status" value="1"/>
</dbReference>
<dbReference type="PROSITE" id="PS51198">
    <property type="entry name" value="UVRD_HELICASE_ATP_BIND"/>
    <property type="match status" value="1"/>
</dbReference>
<evidence type="ECO:0000256" key="3">
    <source>
        <dbReference type="ARBA" id="ARBA00022763"/>
    </source>
</evidence>
<name>B1C0C1_9FIRM</name>
<dbReference type="GO" id="GO:0016887">
    <property type="term" value="F:ATP hydrolysis activity"/>
    <property type="evidence" value="ECO:0007669"/>
    <property type="project" value="RHEA"/>
</dbReference>
<dbReference type="PANTHER" id="PTHR11070:SF48">
    <property type="entry name" value="ATP-DEPENDENT HELICASE_NUCLEASE SUBUNIT A"/>
    <property type="match status" value="1"/>
</dbReference>
<dbReference type="GO" id="GO:0000725">
    <property type="term" value="P:recombinational repair"/>
    <property type="evidence" value="ECO:0007669"/>
    <property type="project" value="TreeGrafter"/>
</dbReference>
<evidence type="ECO:0000259" key="16">
    <source>
        <dbReference type="PROSITE" id="PS51217"/>
    </source>
</evidence>
<dbReference type="InterPro" id="IPR014016">
    <property type="entry name" value="UvrD-like_ATP-bd"/>
</dbReference>
<keyword evidence="3" id="KW-0227">DNA damage</keyword>
<evidence type="ECO:0000256" key="4">
    <source>
        <dbReference type="ARBA" id="ARBA00022801"/>
    </source>
</evidence>
<dbReference type="GO" id="GO:0004527">
    <property type="term" value="F:exonuclease activity"/>
    <property type="evidence" value="ECO:0007669"/>
    <property type="project" value="UniProtKB-KW"/>
</dbReference>
<evidence type="ECO:0000256" key="1">
    <source>
        <dbReference type="ARBA" id="ARBA00022722"/>
    </source>
</evidence>
<dbReference type="Gene3D" id="3.90.320.10">
    <property type="match status" value="1"/>
</dbReference>
<dbReference type="Gene3D" id="1.10.486.10">
    <property type="entry name" value="PCRA, domain 4"/>
    <property type="match status" value="1"/>
</dbReference>
<feature type="domain" description="UvrD-like helicase ATP-binding" evidence="15">
    <location>
        <begin position="6"/>
        <end position="486"/>
    </location>
</feature>
<gene>
    <name evidence="17" type="ORF">CLOSPI_00649</name>
</gene>
<evidence type="ECO:0000313" key="18">
    <source>
        <dbReference type="Proteomes" id="UP000004910"/>
    </source>
</evidence>
<dbReference type="Proteomes" id="UP000004910">
    <property type="component" value="Unassembled WGS sequence"/>
</dbReference>
<keyword evidence="1" id="KW-0540">Nuclease</keyword>
<comment type="catalytic activity">
    <reaction evidence="11">
        <text>Couples ATP hydrolysis with the unwinding of duplex DNA by translocating in the 3'-5' direction.</text>
        <dbReference type="EC" id="5.6.2.4"/>
    </reaction>
</comment>
<proteinExistence type="predicted"/>
<comment type="caution">
    <text evidence="17">The sequence shown here is derived from an EMBL/GenBank/DDBJ whole genome shotgun (WGS) entry which is preliminary data.</text>
</comment>
<dbReference type="SUPFAM" id="SSF52980">
    <property type="entry name" value="Restriction endonuclease-like"/>
    <property type="match status" value="1"/>
</dbReference>
<feature type="binding site" evidence="14">
    <location>
        <begin position="27"/>
        <end position="34"/>
    </location>
    <ligand>
        <name>ATP</name>
        <dbReference type="ChEBI" id="CHEBI:30616"/>
    </ligand>
</feature>
<keyword evidence="10" id="KW-0413">Isomerase</keyword>
<keyword evidence="7 14" id="KW-0067">ATP-binding</keyword>
<dbReference type="GO" id="GO:0003677">
    <property type="term" value="F:DNA binding"/>
    <property type="evidence" value="ECO:0007669"/>
    <property type="project" value="UniProtKB-KW"/>
</dbReference>
<evidence type="ECO:0000256" key="9">
    <source>
        <dbReference type="ARBA" id="ARBA00023204"/>
    </source>
</evidence>
<keyword evidence="2 14" id="KW-0547">Nucleotide-binding</keyword>
<dbReference type="GO" id="GO:0005524">
    <property type="term" value="F:ATP binding"/>
    <property type="evidence" value="ECO:0007669"/>
    <property type="project" value="UniProtKB-UniRule"/>
</dbReference>
<accession>B1C0C1</accession>
<evidence type="ECO:0000313" key="17">
    <source>
        <dbReference type="EMBL" id="EDS75611.1"/>
    </source>
</evidence>
<keyword evidence="6" id="KW-0269">Exonuclease</keyword>
<evidence type="ECO:0000256" key="10">
    <source>
        <dbReference type="ARBA" id="ARBA00023235"/>
    </source>
</evidence>
<evidence type="ECO:0000256" key="7">
    <source>
        <dbReference type="ARBA" id="ARBA00022840"/>
    </source>
</evidence>
<keyword evidence="5 14" id="KW-0347">Helicase</keyword>
<dbReference type="InterPro" id="IPR027417">
    <property type="entry name" value="P-loop_NTPase"/>
</dbReference>
<reference evidence="17" key="2">
    <citation type="submission" date="2014-06" db="EMBL/GenBank/DDBJ databases">
        <title>Draft genome sequence of Clostridium spiroforme (DSM 1552).</title>
        <authorList>
            <person name="Sudarsanam P."/>
            <person name="Ley R."/>
            <person name="Guruge J."/>
            <person name="Turnbaugh P.J."/>
            <person name="Mahowald M."/>
            <person name="Liep D."/>
            <person name="Gordon J."/>
        </authorList>
    </citation>
    <scope>NUCLEOTIDE SEQUENCE</scope>
    <source>
        <strain evidence="17">DSM 1552</strain>
    </source>
</reference>
<evidence type="ECO:0000256" key="11">
    <source>
        <dbReference type="ARBA" id="ARBA00034617"/>
    </source>
</evidence>
<dbReference type="Gene3D" id="3.40.50.300">
    <property type="entry name" value="P-loop containing nucleotide triphosphate hydrolases"/>
    <property type="match status" value="4"/>
</dbReference>
<dbReference type="GO" id="GO:0043138">
    <property type="term" value="F:3'-5' DNA helicase activity"/>
    <property type="evidence" value="ECO:0007669"/>
    <property type="project" value="UniProtKB-EC"/>
</dbReference>
<dbReference type="SUPFAM" id="SSF52540">
    <property type="entry name" value="P-loop containing nucleoside triphosphate hydrolases"/>
    <property type="match status" value="1"/>
</dbReference>
<dbReference type="AlphaFoldDB" id="B1C0C1"/>
<keyword evidence="18" id="KW-1185">Reference proteome</keyword>
<evidence type="ECO:0000256" key="8">
    <source>
        <dbReference type="ARBA" id="ARBA00023125"/>
    </source>
</evidence>
<evidence type="ECO:0000256" key="5">
    <source>
        <dbReference type="ARBA" id="ARBA00022806"/>
    </source>
</evidence>
<organism evidence="17 18">
    <name type="scientific">Thomasclavelia spiroformis DSM 1552</name>
    <dbReference type="NCBI Taxonomy" id="428126"/>
    <lineage>
        <taxon>Bacteria</taxon>
        <taxon>Bacillati</taxon>
        <taxon>Bacillota</taxon>
        <taxon>Erysipelotrichia</taxon>
        <taxon>Erysipelotrichales</taxon>
        <taxon>Coprobacillaceae</taxon>
        <taxon>Thomasclavelia</taxon>
    </lineage>
</organism>
<evidence type="ECO:0000256" key="2">
    <source>
        <dbReference type="ARBA" id="ARBA00022741"/>
    </source>
</evidence>
<reference evidence="17" key="1">
    <citation type="submission" date="2008-02" db="EMBL/GenBank/DDBJ databases">
        <authorList>
            <person name="Fulton L."/>
            <person name="Clifton S."/>
            <person name="Fulton B."/>
            <person name="Xu J."/>
            <person name="Minx P."/>
            <person name="Pepin K.H."/>
            <person name="Johnson M."/>
            <person name="Thiruvilangam P."/>
            <person name="Bhonagiri V."/>
            <person name="Nash W.E."/>
            <person name="Mardis E.R."/>
            <person name="Wilson R.K."/>
        </authorList>
    </citation>
    <scope>NUCLEOTIDE SEQUENCE [LARGE SCALE GENOMIC DNA]</scope>
    <source>
        <strain evidence="17">DSM 1552</strain>
    </source>
</reference>
<dbReference type="GO" id="GO:0005829">
    <property type="term" value="C:cytosol"/>
    <property type="evidence" value="ECO:0007669"/>
    <property type="project" value="TreeGrafter"/>
</dbReference>
<dbReference type="GO" id="GO:0033202">
    <property type="term" value="C:DNA helicase complex"/>
    <property type="evidence" value="ECO:0007669"/>
    <property type="project" value="TreeGrafter"/>
</dbReference>
<dbReference type="STRING" id="428126.CLOSPI_00649"/>
<dbReference type="InterPro" id="IPR038726">
    <property type="entry name" value="PDDEXK_AddAB-type"/>
</dbReference>
<dbReference type="InterPro" id="IPR011335">
    <property type="entry name" value="Restrct_endonuc-II-like"/>
</dbReference>
<dbReference type="EC" id="5.6.2.4" evidence="12"/>
<sequence>MKMPISPLNDGQYEAVITRNCSILVSAPAGSGKTKILVNRILALIEEENYNVDELLVLTFTNAAALEMKQRLQVALDQRLQDDITNELSNHLLKQKQLLPKAYITNFHGFCSTLLKQYGYLIGINSKFDICTDPTTIKHQILDQCIEKWINDDEFMEFINLYFPEYYFKSFKNAILKFENLSNTIYNFYDYINEIEKNIYDHIINGNEDDYNSWPINEKIFELLTKQAKMGLNKVYELASFAKNNNLSFYYQNPFGSDNPKKADLPSPFDCHLKYYNDVIKAIDSKDINKIITASNASLIKSYDARGLFNEDNENAKAEYNRLKNGIVKFYKDTFNDLVYDNLDEFKLTLSTSKIPLKTLINYLKKFKIAYQEYKTQNNLLDFNDLEANALELLEPKYKIANLLYNQLKEIMIDEYQDTNQIQETLINKIADLKKPVINRFMVGDMKQSIYRFREADPKIFSDKYNTFNRLPNTKRIDLKFNYRSNKIVLDSVNYIFNQIMDNDIGGLDYYLDESAKLNYDYLRKEGAKELEDLDSVTLNASKRLDQENRFTTEVLLSYQTNISSKDAELEAKIVAKKIQDMVGKLELDNFNKTKRLTEYKDIVVLMRNTRNFIAFKKIFSKYNIPSHIVLSQGFLQSNEIISIFNVLSAFDNHLNDIAFTSLLKGNYVISNFSEDLLLKIRCDDSISMYDNVLNYIESKQKYYQELSTFIDYYHEMRQYFNYHSVKEGLNKFYQDSEYLSFLASLVNGAQRVANMELLLQKMDEMKNESLHSIVCKFDEMMKNGVNMSPAMVSSNDDNVVSFMTIHKSKGLEFPIVFVSNLQNKFNQQDARERIISDKQLGIAIKPRLSKQLGNYQNVFIEYENKYRKVIAKCQTNESIDEEMRIFYVALTRASQKLILTGLIKEPQDIIKWQKYIINNNEDSIINPRCNDKVILYLNARKQNSYLDWLGISLMRHDDIINQGINKNLLDKNNSDELINEIKHNFQTIMIHKSKNLIKENTKHSKFSIKLFSHEDIEQQILINNQIETTLDLANYQRNNEYVYQYPLIENKAIAVTKKIQNIYPNFNDLNHDNTSDFGFEATTRGNIIHSVLEHMDFNLDLDDNLKILKDIELYNQDEWNIINKYYSHFKAFFESDVCKLMNSAKQLYKEKSFSMMDEGQIIHGIFDAICINDNNVTIIDYKTDTLKKSTSNETLINLHKAQMDYYKKILARVFPQANIQAIVYYLNIDKYIIIK</sequence>
<dbReference type="PANTHER" id="PTHR11070">
    <property type="entry name" value="UVRD / RECB / PCRA DNA HELICASE FAMILY MEMBER"/>
    <property type="match status" value="1"/>
</dbReference>
<dbReference type="Pfam" id="PF12705">
    <property type="entry name" value="PDDEXK_1"/>
    <property type="match status" value="1"/>
</dbReference>
<dbReference type="InterPro" id="IPR000212">
    <property type="entry name" value="DNA_helicase_UvrD/REP"/>
</dbReference>
<evidence type="ECO:0000256" key="13">
    <source>
        <dbReference type="ARBA" id="ARBA00048988"/>
    </source>
</evidence>
<keyword evidence="9" id="KW-0234">DNA repair</keyword>
<evidence type="ECO:0000256" key="6">
    <source>
        <dbReference type="ARBA" id="ARBA00022839"/>
    </source>
</evidence>
<evidence type="ECO:0000259" key="15">
    <source>
        <dbReference type="PROSITE" id="PS51198"/>
    </source>
</evidence>
<dbReference type="eggNOG" id="COG1074">
    <property type="taxonomic scope" value="Bacteria"/>
</dbReference>
<feature type="domain" description="UvrD-like helicase C-terminal" evidence="16">
    <location>
        <begin position="528"/>
        <end position="811"/>
    </location>
</feature>
<dbReference type="EMBL" id="ABIK02000005">
    <property type="protein sequence ID" value="EDS75611.1"/>
    <property type="molecule type" value="Genomic_DNA"/>
</dbReference>
<dbReference type="Pfam" id="PF00580">
    <property type="entry name" value="UvrD-helicase"/>
    <property type="match status" value="1"/>
</dbReference>
<comment type="catalytic activity">
    <reaction evidence="13">
        <text>ATP + H2O = ADP + phosphate + H(+)</text>
        <dbReference type="Rhea" id="RHEA:13065"/>
        <dbReference type="ChEBI" id="CHEBI:15377"/>
        <dbReference type="ChEBI" id="CHEBI:15378"/>
        <dbReference type="ChEBI" id="CHEBI:30616"/>
        <dbReference type="ChEBI" id="CHEBI:43474"/>
        <dbReference type="ChEBI" id="CHEBI:456216"/>
        <dbReference type="EC" id="5.6.2.4"/>
    </reaction>
</comment>